<accession>A0A373FB94</accession>
<gene>
    <name evidence="1" type="ORF">DZC30_18705</name>
</gene>
<name>A0A373FB94_COMTE</name>
<sequence>METHPAFLAPSFEHCLSEGDLVTARAIQIEDGIPVVFLADGQPVDIVTGQLQPRDTPQAEQICYFNFNMDAAAFIARATNTIPVFKVQ</sequence>
<keyword evidence="2" id="KW-1185">Reference proteome</keyword>
<dbReference type="AlphaFoldDB" id="A0A373FB94"/>
<evidence type="ECO:0000313" key="2">
    <source>
        <dbReference type="Proteomes" id="UP000261948"/>
    </source>
</evidence>
<comment type="caution">
    <text evidence="1">The sequence shown here is derived from an EMBL/GenBank/DDBJ whole genome shotgun (WGS) entry which is preliminary data.</text>
</comment>
<evidence type="ECO:0000313" key="1">
    <source>
        <dbReference type="EMBL" id="RGE41340.1"/>
    </source>
</evidence>
<dbReference type="EMBL" id="QURR01000029">
    <property type="protein sequence ID" value="RGE41340.1"/>
    <property type="molecule type" value="Genomic_DNA"/>
</dbReference>
<reference evidence="1 2" key="1">
    <citation type="submission" date="2018-08" db="EMBL/GenBank/DDBJ databases">
        <title>Comamonas testosteroni strain SWCO2.</title>
        <authorList>
            <person name="Jiang N."/>
            <person name="Zhang X.Z."/>
        </authorList>
    </citation>
    <scope>NUCLEOTIDE SEQUENCE [LARGE SCALE GENOMIC DNA]</scope>
    <source>
        <strain evidence="1 2">SWCO2</strain>
    </source>
</reference>
<dbReference type="Proteomes" id="UP000261948">
    <property type="component" value="Unassembled WGS sequence"/>
</dbReference>
<organism evidence="1 2">
    <name type="scientific">Comamonas testosteroni</name>
    <name type="common">Pseudomonas testosteroni</name>
    <dbReference type="NCBI Taxonomy" id="285"/>
    <lineage>
        <taxon>Bacteria</taxon>
        <taxon>Pseudomonadati</taxon>
        <taxon>Pseudomonadota</taxon>
        <taxon>Betaproteobacteria</taxon>
        <taxon>Burkholderiales</taxon>
        <taxon>Comamonadaceae</taxon>
        <taxon>Comamonas</taxon>
    </lineage>
</organism>
<protein>
    <submittedName>
        <fullName evidence="1">Uncharacterized protein</fullName>
    </submittedName>
</protein>
<proteinExistence type="predicted"/>